<dbReference type="AlphaFoldDB" id="A0A0S4LCJ1"/>
<dbReference type="RefSeq" id="WP_090747666.1">
    <property type="nucleotide sequence ID" value="NZ_CZQA01000008.1"/>
</dbReference>
<dbReference type="OrthoDB" id="7471151at2"/>
<sequence>MTSRVQAHGRQKSSEREILSLAVPHIERLPQTLGFNSQHCVLFLAVDATSLADDKLFSLVDWVMDQGAVYVCVWGAGCEHVHDVIDETIVETIVKLGQMESDSTIIMTTWHDDESLEEALWFALNNAIPASAYSESCGAVVAVSIGNEQWEARISTYLSNPEQWS</sequence>
<dbReference type="Proteomes" id="UP000199032">
    <property type="component" value="Unassembled WGS sequence"/>
</dbReference>
<dbReference type="InterPro" id="IPR056101">
    <property type="entry name" value="DUF7684"/>
</dbReference>
<keyword evidence="3" id="KW-1185">Reference proteome</keyword>
<reference evidence="2 3" key="1">
    <citation type="submission" date="2015-10" db="EMBL/GenBank/DDBJ databases">
        <authorList>
            <person name="Gilbert D.G."/>
        </authorList>
    </citation>
    <scope>NUCLEOTIDE SEQUENCE [LARGE SCALE GENOMIC DNA]</scope>
    <source>
        <strain evidence="2">COMA1</strain>
    </source>
</reference>
<feature type="domain" description="DUF7684" evidence="1">
    <location>
        <begin position="51"/>
        <end position="149"/>
    </location>
</feature>
<dbReference type="Pfam" id="PF24733">
    <property type="entry name" value="DUF7684"/>
    <property type="match status" value="1"/>
</dbReference>
<evidence type="ECO:0000313" key="2">
    <source>
        <dbReference type="EMBL" id="CUS35351.1"/>
    </source>
</evidence>
<name>A0A0S4LCJ1_9BACT</name>
<evidence type="ECO:0000259" key="1">
    <source>
        <dbReference type="Pfam" id="PF24733"/>
    </source>
</evidence>
<evidence type="ECO:0000313" key="3">
    <source>
        <dbReference type="Proteomes" id="UP000199032"/>
    </source>
</evidence>
<organism evidence="2 3">
    <name type="scientific">Candidatus Nitrospira nitrosa</name>
    <dbReference type="NCBI Taxonomy" id="1742972"/>
    <lineage>
        <taxon>Bacteria</taxon>
        <taxon>Pseudomonadati</taxon>
        <taxon>Nitrospirota</taxon>
        <taxon>Nitrospiria</taxon>
        <taxon>Nitrospirales</taxon>
        <taxon>Nitrospiraceae</taxon>
        <taxon>Nitrospira</taxon>
    </lineage>
</organism>
<dbReference type="STRING" id="1742972.COMA1_20235"/>
<protein>
    <recommendedName>
        <fullName evidence="1">DUF7684 domain-containing protein</fullName>
    </recommendedName>
</protein>
<gene>
    <name evidence="2" type="ORF">COMA1_20235</name>
</gene>
<proteinExistence type="predicted"/>
<accession>A0A0S4LCJ1</accession>
<dbReference type="EMBL" id="CZQA01000008">
    <property type="protein sequence ID" value="CUS35351.1"/>
    <property type="molecule type" value="Genomic_DNA"/>
</dbReference>